<dbReference type="AlphaFoldDB" id="A0A167VMJ9"/>
<feature type="compositionally biased region" description="Low complexity" evidence="1">
    <location>
        <begin position="78"/>
        <end position="87"/>
    </location>
</feature>
<feature type="compositionally biased region" description="Basic and acidic residues" evidence="1">
    <location>
        <begin position="1233"/>
        <end position="1247"/>
    </location>
</feature>
<feature type="compositionally biased region" description="Low complexity" evidence="1">
    <location>
        <begin position="214"/>
        <end position="239"/>
    </location>
</feature>
<evidence type="ECO:0000259" key="2">
    <source>
        <dbReference type="Pfam" id="PF26013"/>
    </source>
</evidence>
<keyword evidence="4" id="KW-1185">Reference proteome</keyword>
<dbReference type="InterPro" id="IPR058317">
    <property type="entry name" value="DUF8004"/>
</dbReference>
<dbReference type="OrthoDB" id="5302380at2759"/>
<dbReference type="STRING" id="1081102.A0A167VMJ9"/>
<reference evidence="3 4" key="1">
    <citation type="journal article" date="2016" name="Genome Biol. Evol.">
        <title>Divergent and convergent evolution of fungal pathogenicity.</title>
        <authorList>
            <person name="Shang Y."/>
            <person name="Xiao G."/>
            <person name="Zheng P."/>
            <person name="Cen K."/>
            <person name="Zhan S."/>
            <person name="Wang C."/>
        </authorList>
    </citation>
    <scope>NUCLEOTIDE SEQUENCE [LARGE SCALE GENOMIC DNA]</scope>
    <source>
        <strain evidence="3 4">RCEF 264</strain>
    </source>
</reference>
<feature type="region of interest" description="Disordered" evidence="1">
    <location>
        <begin position="214"/>
        <end position="284"/>
    </location>
</feature>
<dbReference type="Proteomes" id="UP000076874">
    <property type="component" value="Unassembled WGS sequence"/>
</dbReference>
<feature type="compositionally biased region" description="Gly residues" evidence="1">
    <location>
        <begin position="952"/>
        <end position="964"/>
    </location>
</feature>
<gene>
    <name evidence="3" type="ORF">SPI_04328</name>
</gene>
<feature type="compositionally biased region" description="Low complexity" evidence="1">
    <location>
        <begin position="913"/>
        <end position="935"/>
    </location>
</feature>
<dbReference type="PANTHER" id="PTHR39601:SF2">
    <property type="entry name" value="CHORIOGENIN HMINOR"/>
    <property type="match status" value="1"/>
</dbReference>
<feature type="domain" description="DUF8004" evidence="2">
    <location>
        <begin position="487"/>
        <end position="578"/>
    </location>
</feature>
<feature type="compositionally biased region" description="Basic and acidic residues" evidence="1">
    <location>
        <begin position="11"/>
        <end position="22"/>
    </location>
</feature>
<feature type="region of interest" description="Disordered" evidence="1">
    <location>
        <begin position="1"/>
        <end position="53"/>
    </location>
</feature>
<sequence>MSGRSAYVRKKITETKPGEKGTARGRAKSTTSSDDNATISDFPMPLRQDTGIGTTNARFLKFSEPIRESEPLDLKAHQGYGNNSSGSQSGGSVDGRRELGPNGSGHFRGPLEDFAYARARRPNIRTEDVSGIEKSGLRSTVDKKSEGVRRGLVKAFTFGKKNKNSDDRGLDFRPQSSATVRPPMGGLDNGSDADLPTDPRDLVLQQRRLQQHQNNMMLQQQQQQQQQQHQQQHTQQQLQPSPMEDQQAWDASSNFMSPPPSSKLPPIPSGATSSTPPIKRWIGAGRPVQRWNKLRKDPELWDPNGDVLVFFGHKGQQPRPNPSFRLSSHIIEATESRYLITLLREGSTEEDLQLPPSPMGAPPMLQRHLAGFAGSPGRSGQQLHHLGPHGQGLGYGHNGYGMGQPTPPISEDASLGEADGQISYEMYFPTPPSMSKAEQLRYHITTRNVFALLYHASLVGLTLYQALSDLHARLESYMLPETDNVGTIINYLGARGIDDVRNDPETAVSILAWSESPIVRWEEGWRESFLHCGGMYASLEACADFRNVTPITRALLERACLETQLRVQAAEERLADFQYVDMWPPAVATTANPSGPVMPSPAKAAADRLQMFLLAHYTRVYGRWPPLPPPPVVAPVSGAGLGAADLEDDMWLTRTVAQALQKDFAALYDYLVDRDVVWDVSEARAGRKWMLVSESGNKAFEADTPDLPMTDMLVEFDNKSRFPHVPHPYPLVPESIPPSGPIAAAAAVGGGVDKKSEGAAAAAAGPGRGGATTSSRANAVERRVQLAYTVATNMLILGSDFHQSDLIEAFSKFEKMDRVGEVDPSTARRGRWVLIYGILQTLASVSVDALNMRYRDGVAYHLSPRLKGAKMPPWRSMGGGGGGGALVGSSDEAAHELSHCWLVPRVWAAASNNHTNSNSGNESSATSSGDSGNTSPVRRNSLILGRFHDRNGGGGHGGGGGGGYAFPRPPATDGYTVRSSSTTGYRTPYGGRSVRSSASLAGGDNNNNHGGGGDGYPSPPFGFAGTFSPPPSSYGGAASVISSNSAMSENSSVRTGGLSAPHARKNGRPSKMGRPIYTGTSMYSNMAGGGGGGGGSGGITPVEEVEWPMRVGGDSESEKPAKAGRNSTRKAGGGGRRPSGPPVLPGLAGIPDPSSPGGFLMLDEPADTDTHSNYTTEGSGNEQRRRRKEKTGGGRMARLGDKGGSSSRERSPSGGRDGSSRERGGGGGGGGGRSERPLLSRDVDDADRVVPMIRDFDDLDVIDDYAP</sequence>
<feature type="compositionally biased region" description="Gly residues" evidence="1">
    <location>
        <begin position="1087"/>
        <end position="1098"/>
    </location>
</feature>
<feature type="region of interest" description="Disordered" evidence="1">
    <location>
        <begin position="160"/>
        <end position="198"/>
    </location>
</feature>
<feature type="compositionally biased region" description="Pro residues" evidence="1">
    <location>
        <begin position="257"/>
        <end position="268"/>
    </location>
</feature>
<feature type="region of interest" description="Disordered" evidence="1">
    <location>
        <begin position="1048"/>
        <end position="1247"/>
    </location>
</feature>
<feature type="region of interest" description="Disordered" evidence="1">
    <location>
        <begin position="913"/>
        <end position="1024"/>
    </location>
</feature>
<feature type="region of interest" description="Disordered" evidence="1">
    <location>
        <begin position="70"/>
        <end position="143"/>
    </location>
</feature>
<comment type="caution">
    <text evidence="3">The sequence shown here is derived from an EMBL/GenBank/DDBJ whole genome shotgun (WGS) entry which is preliminary data.</text>
</comment>
<dbReference type="EMBL" id="AZHD01000006">
    <property type="protein sequence ID" value="OAA62788.1"/>
    <property type="molecule type" value="Genomic_DNA"/>
</dbReference>
<dbReference type="PANTHER" id="PTHR39601">
    <property type="entry name" value="CHORIOGENIN HMINOR"/>
    <property type="match status" value="1"/>
</dbReference>
<evidence type="ECO:0000313" key="3">
    <source>
        <dbReference type="EMBL" id="OAA62788.1"/>
    </source>
</evidence>
<accession>A0A167VMJ9</accession>
<feature type="region of interest" description="Disordered" evidence="1">
    <location>
        <begin position="366"/>
        <end position="396"/>
    </location>
</feature>
<protein>
    <recommendedName>
        <fullName evidence="2">DUF8004 domain-containing protein</fullName>
    </recommendedName>
</protein>
<organism evidence="3 4">
    <name type="scientific">Niveomyces insectorum RCEF 264</name>
    <dbReference type="NCBI Taxonomy" id="1081102"/>
    <lineage>
        <taxon>Eukaryota</taxon>
        <taxon>Fungi</taxon>
        <taxon>Dikarya</taxon>
        <taxon>Ascomycota</taxon>
        <taxon>Pezizomycotina</taxon>
        <taxon>Sordariomycetes</taxon>
        <taxon>Hypocreomycetidae</taxon>
        <taxon>Hypocreales</taxon>
        <taxon>Cordycipitaceae</taxon>
        <taxon>Niveomyces</taxon>
    </lineage>
</organism>
<feature type="compositionally biased region" description="Polar residues" evidence="1">
    <location>
        <begin position="1171"/>
        <end position="1181"/>
    </location>
</feature>
<evidence type="ECO:0000313" key="4">
    <source>
        <dbReference type="Proteomes" id="UP000076874"/>
    </source>
</evidence>
<dbReference type="Pfam" id="PF26013">
    <property type="entry name" value="DUF8004"/>
    <property type="match status" value="1"/>
</dbReference>
<evidence type="ECO:0000256" key="1">
    <source>
        <dbReference type="SAM" id="MobiDB-lite"/>
    </source>
</evidence>
<proteinExistence type="predicted"/>
<feature type="compositionally biased region" description="Polar residues" evidence="1">
    <location>
        <begin position="28"/>
        <end position="39"/>
    </location>
</feature>
<name>A0A167VMJ9_9HYPO</name>